<protein>
    <recommendedName>
        <fullName evidence="3">Lipoprotein</fullName>
    </recommendedName>
</protein>
<dbReference type="RefSeq" id="WP_127511147.1">
    <property type="nucleotide sequence ID" value="NZ_CP093326.1"/>
</dbReference>
<dbReference type="EMBL" id="CP093326">
    <property type="protein sequence ID" value="UNK46843.1"/>
    <property type="molecule type" value="Genomic_DNA"/>
</dbReference>
<evidence type="ECO:0000313" key="2">
    <source>
        <dbReference type="Proteomes" id="UP000829069"/>
    </source>
</evidence>
<dbReference type="PROSITE" id="PS51257">
    <property type="entry name" value="PROKAR_LIPOPROTEIN"/>
    <property type="match status" value="1"/>
</dbReference>
<organism evidence="1 2">
    <name type="scientific">Arthrobacter sulfonylureivorans</name>
    <dbReference type="NCBI Taxonomy" id="2486855"/>
    <lineage>
        <taxon>Bacteria</taxon>
        <taxon>Bacillati</taxon>
        <taxon>Actinomycetota</taxon>
        <taxon>Actinomycetes</taxon>
        <taxon>Micrococcales</taxon>
        <taxon>Micrococcaceae</taxon>
        <taxon>Arthrobacter</taxon>
    </lineage>
</organism>
<evidence type="ECO:0008006" key="3">
    <source>
        <dbReference type="Google" id="ProtNLM"/>
    </source>
</evidence>
<gene>
    <name evidence="1" type="ORF">MNQ99_05680</name>
</gene>
<evidence type="ECO:0000313" key="1">
    <source>
        <dbReference type="EMBL" id="UNK46843.1"/>
    </source>
</evidence>
<reference evidence="1 2" key="1">
    <citation type="submission" date="2022-03" db="EMBL/GenBank/DDBJ databases">
        <title>Isotopic signatures of nitrous oxide derived from detoxification processes.</title>
        <authorList>
            <person name="Behrendt U."/>
            <person name="Buchen C."/>
            <person name="Well R."/>
            <person name="Ulrich A."/>
            <person name="Rohe L."/>
            <person name="Kolb S."/>
            <person name="Schloter M."/>
            <person name="Horn M.A."/>
            <person name="Augustin J."/>
        </authorList>
    </citation>
    <scope>NUCLEOTIDE SEQUENCE [LARGE SCALE GENOMIC DNA]</scope>
    <source>
        <strain evidence="1 2">S4-C24</strain>
    </source>
</reference>
<name>A0ABY3W931_9MICC</name>
<proteinExistence type="predicted"/>
<accession>A0ABY3W931</accession>
<dbReference type="Proteomes" id="UP000829069">
    <property type="component" value="Chromosome"/>
</dbReference>
<sequence length="138" mass="14211">MSKQHPVLIGTAALGLAVGMLTGCSASPEENVAKACGASDAFAAALQNFRETLTPDATIEEIRSAREEVSNTYNDLKGATANVAKDRTDALASATDEFKAAVDAVPDDATVPQAVDSLKNEAAKVDTARQGVASELNC</sequence>
<keyword evidence="2" id="KW-1185">Reference proteome</keyword>